<dbReference type="InterPro" id="IPR013324">
    <property type="entry name" value="RNA_pol_sigma_r3/r4-like"/>
</dbReference>
<sequence length="165" mass="19931">METDHFDQILDQYKRMIHYHIHRLNIRDPHGDFYQEGMLALWEAWKKYGETDTFSKMASIHIRSRLIDLIRKRTRIQDREVMKEFMEEQPFTPIEMEQFDPHFWSSVRAYLTDKQWLFVEKRIIQGYGLAEIAEKEGATIDAVKGWGQAAKRKLRILLKDDDYHL</sequence>
<dbReference type="Pfam" id="PF04542">
    <property type="entry name" value="Sigma70_r2"/>
    <property type="match status" value="1"/>
</dbReference>
<dbReference type="Proteomes" id="UP001224359">
    <property type="component" value="Unassembled WGS sequence"/>
</dbReference>
<evidence type="ECO:0000313" key="2">
    <source>
        <dbReference type="EMBL" id="MDQ0159366.1"/>
    </source>
</evidence>
<dbReference type="RefSeq" id="WP_306975787.1">
    <property type="nucleotide sequence ID" value="NZ_JAUSTQ010000004.1"/>
</dbReference>
<dbReference type="InterPro" id="IPR007627">
    <property type="entry name" value="RNA_pol_sigma70_r2"/>
</dbReference>
<dbReference type="Gene3D" id="1.10.1740.10">
    <property type="match status" value="1"/>
</dbReference>
<feature type="domain" description="RNA polymerase sigma-70 region 2" evidence="1">
    <location>
        <begin position="11"/>
        <end position="75"/>
    </location>
</feature>
<evidence type="ECO:0000313" key="3">
    <source>
        <dbReference type="Proteomes" id="UP001224359"/>
    </source>
</evidence>
<dbReference type="EMBL" id="JAUSTQ010000004">
    <property type="protein sequence ID" value="MDQ0159366.1"/>
    <property type="molecule type" value="Genomic_DNA"/>
</dbReference>
<protein>
    <submittedName>
        <fullName evidence="2">RNA polymerase sigma factor (Sigma-70 family)</fullName>
    </submittedName>
</protein>
<proteinExistence type="predicted"/>
<dbReference type="InterPro" id="IPR014284">
    <property type="entry name" value="RNA_pol_sigma-70_dom"/>
</dbReference>
<dbReference type="NCBIfam" id="TIGR02937">
    <property type="entry name" value="sigma70-ECF"/>
    <property type="match status" value="1"/>
</dbReference>
<reference evidence="2 3" key="1">
    <citation type="submission" date="2023-07" db="EMBL/GenBank/DDBJ databases">
        <title>Genomic Encyclopedia of Type Strains, Phase IV (KMG-IV): sequencing the most valuable type-strain genomes for metagenomic binning, comparative biology and taxonomic classification.</title>
        <authorList>
            <person name="Goeker M."/>
        </authorList>
    </citation>
    <scope>NUCLEOTIDE SEQUENCE [LARGE SCALE GENOMIC DNA]</scope>
    <source>
        <strain evidence="2 3">DSM 16460</strain>
    </source>
</reference>
<dbReference type="SUPFAM" id="SSF88659">
    <property type="entry name" value="Sigma3 and sigma4 domains of RNA polymerase sigma factors"/>
    <property type="match status" value="1"/>
</dbReference>
<comment type="caution">
    <text evidence="2">The sequence shown here is derived from an EMBL/GenBank/DDBJ whole genome shotgun (WGS) entry which is preliminary data.</text>
</comment>
<accession>A0ABT9VEG6</accession>
<dbReference type="InterPro" id="IPR013325">
    <property type="entry name" value="RNA_pol_sigma_r2"/>
</dbReference>
<dbReference type="SUPFAM" id="SSF88946">
    <property type="entry name" value="Sigma2 domain of RNA polymerase sigma factors"/>
    <property type="match status" value="1"/>
</dbReference>
<gene>
    <name evidence="2" type="ORF">J2S77_001330</name>
</gene>
<organism evidence="2 3">
    <name type="scientific">Alkalibacillus salilacus</name>
    <dbReference type="NCBI Taxonomy" id="284582"/>
    <lineage>
        <taxon>Bacteria</taxon>
        <taxon>Bacillati</taxon>
        <taxon>Bacillota</taxon>
        <taxon>Bacilli</taxon>
        <taxon>Bacillales</taxon>
        <taxon>Bacillaceae</taxon>
        <taxon>Alkalibacillus</taxon>
    </lineage>
</organism>
<evidence type="ECO:0000259" key="1">
    <source>
        <dbReference type="Pfam" id="PF04542"/>
    </source>
</evidence>
<name>A0ABT9VEG6_9BACI</name>
<keyword evidence="3" id="KW-1185">Reference proteome</keyword>